<organism evidence="3 4">
    <name type="scientific">Streptomyces sp. 900105245</name>
    <dbReference type="NCBI Taxonomy" id="3154379"/>
    <lineage>
        <taxon>Bacteria</taxon>
        <taxon>Bacillati</taxon>
        <taxon>Actinomycetota</taxon>
        <taxon>Actinomycetes</taxon>
        <taxon>Kitasatosporales</taxon>
        <taxon>Streptomycetaceae</taxon>
        <taxon>Streptomyces</taxon>
    </lineage>
</organism>
<sequence>MTLPTISRNPRRLRAVEDGPRVFGLLLEHGPLAPATARHEARLVLASWGLAEDQIYAMLLVISELVTNAVTHALPPVVLHLEAATDGCGRVQIHVSDGGPQPSPAAWAARRPADEHGRGAAIVSALADDAGTAGAASDVDGPIDHWADLGAA</sequence>
<dbReference type="InterPro" id="IPR036890">
    <property type="entry name" value="HATPase_C_sf"/>
</dbReference>
<gene>
    <name evidence="3" type="ORF">ABT272_45405</name>
</gene>
<dbReference type="Pfam" id="PF13581">
    <property type="entry name" value="HATPase_c_2"/>
    <property type="match status" value="1"/>
</dbReference>
<dbReference type="EC" id="2.7.13.3" evidence="3"/>
<dbReference type="EMBL" id="JBEPAZ010000178">
    <property type="protein sequence ID" value="MER6434687.1"/>
    <property type="molecule type" value="Genomic_DNA"/>
</dbReference>
<feature type="domain" description="Histidine kinase/HSP90-like ATPase" evidence="2">
    <location>
        <begin position="35"/>
        <end position="130"/>
    </location>
</feature>
<keyword evidence="3" id="KW-0808">Transferase</keyword>
<dbReference type="RefSeq" id="WP_352066481.1">
    <property type="nucleotide sequence ID" value="NZ_JBEPAZ010000178.1"/>
</dbReference>
<evidence type="ECO:0000313" key="4">
    <source>
        <dbReference type="Proteomes" id="UP001470023"/>
    </source>
</evidence>
<dbReference type="PANTHER" id="PTHR35526:SF3">
    <property type="entry name" value="ANTI-SIGMA-F FACTOR RSBW"/>
    <property type="match status" value="1"/>
</dbReference>
<evidence type="ECO:0000313" key="3">
    <source>
        <dbReference type="EMBL" id="MER6434687.1"/>
    </source>
</evidence>
<dbReference type="Gene3D" id="3.30.565.10">
    <property type="entry name" value="Histidine kinase-like ATPase, C-terminal domain"/>
    <property type="match status" value="1"/>
</dbReference>
<dbReference type="Proteomes" id="UP001470023">
    <property type="component" value="Unassembled WGS sequence"/>
</dbReference>
<evidence type="ECO:0000256" key="1">
    <source>
        <dbReference type="ARBA" id="ARBA00022527"/>
    </source>
</evidence>
<dbReference type="PANTHER" id="PTHR35526">
    <property type="entry name" value="ANTI-SIGMA-F FACTOR RSBW-RELATED"/>
    <property type="match status" value="1"/>
</dbReference>
<keyword evidence="3" id="KW-0547">Nucleotide-binding</keyword>
<evidence type="ECO:0000259" key="2">
    <source>
        <dbReference type="Pfam" id="PF13581"/>
    </source>
</evidence>
<proteinExistence type="predicted"/>
<keyword evidence="1" id="KW-0418">Kinase</keyword>
<keyword evidence="4" id="KW-1185">Reference proteome</keyword>
<dbReference type="GO" id="GO:0005524">
    <property type="term" value="F:ATP binding"/>
    <property type="evidence" value="ECO:0007669"/>
    <property type="project" value="UniProtKB-KW"/>
</dbReference>
<dbReference type="SUPFAM" id="SSF55874">
    <property type="entry name" value="ATPase domain of HSP90 chaperone/DNA topoisomerase II/histidine kinase"/>
    <property type="match status" value="1"/>
</dbReference>
<keyword evidence="3" id="KW-0067">ATP-binding</keyword>
<accession>A0ABV1UNB8</accession>
<name>A0ABV1UNB8_9ACTN</name>
<dbReference type="InterPro" id="IPR050267">
    <property type="entry name" value="Anti-sigma-factor_SerPK"/>
</dbReference>
<reference evidence="3 4" key="1">
    <citation type="submission" date="2024-06" db="EMBL/GenBank/DDBJ databases">
        <title>The Natural Products Discovery Center: Release of the First 8490 Sequenced Strains for Exploring Actinobacteria Biosynthetic Diversity.</title>
        <authorList>
            <person name="Kalkreuter E."/>
            <person name="Kautsar S.A."/>
            <person name="Yang D."/>
            <person name="Bader C.D."/>
            <person name="Teijaro C.N."/>
            <person name="Fluegel L."/>
            <person name="Davis C.M."/>
            <person name="Simpson J.R."/>
            <person name="Lauterbach L."/>
            <person name="Steele A.D."/>
            <person name="Gui C."/>
            <person name="Meng S."/>
            <person name="Li G."/>
            <person name="Viehrig K."/>
            <person name="Ye F."/>
            <person name="Su P."/>
            <person name="Kiefer A.F."/>
            <person name="Nichols A."/>
            <person name="Cepeda A.J."/>
            <person name="Yan W."/>
            <person name="Fan B."/>
            <person name="Jiang Y."/>
            <person name="Adhikari A."/>
            <person name="Zheng C.-J."/>
            <person name="Schuster L."/>
            <person name="Cowan T.M."/>
            <person name="Smanski M.J."/>
            <person name="Chevrette M.G."/>
            <person name="De Carvalho L.P.S."/>
            <person name="Shen B."/>
        </authorList>
    </citation>
    <scope>NUCLEOTIDE SEQUENCE [LARGE SCALE GENOMIC DNA]</scope>
    <source>
        <strain evidence="3 4">NPDC001166</strain>
    </source>
</reference>
<protein>
    <submittedName>
        <fullName evidence="3">ATP-binding protein</fullName>
        <ecNumber evidence="3">2.7.13.3</ecNumber>
    </submittedName>
</protein>
<comment type="caution">
    <text evidence="3">The sequence shown here is derived from an EMBL/GenBank/DDBJ whole genome shotgun (WGS) entry which is preliminary data.</text>
</comment>
<dbReference type="GO" id="GO:0004673">
    <property type="term" value="F:protein histidine kinase activity"/>
    <property type="evidence" value="ECO:0007669"/>
    <property type="project" value="UniProtKB-EC"/>
</dbReference>
<dbReference type="CDD" id="cd16936">
    <property type="entry name" value="HATPase_RsbW-like"/>
    <property type="match status" value="1"/>
</dbReference>
<keyword evidence="1" id="KW-0723">Serine/threonine-protein kinase</keyword>
<dbReference type="InterPro" id="IPR003594">
    <property type="entry name" value="HATPase_dom"/>
</dbReference>